<dbReference type="InterPro" id="IPR039901">
    <property type="entry name" value="Kdotransferase"/>
</dbReference>
<evidence type="ECO:0000313" key="9">
    <source>
        <dbReference type="EMBL" id="GAN34461.1"/>
    </source>
</evidence>
<protein>
    <recommendedName>
        <fullName evidence="3 7">3-deoxy-D-manno-octulosonic acid transferase</fullName>
        <shortName evidence="7">Kdo transferase</shortName>
        <ecNumber evidence="2 7">2.4.99.12</ecNumber>
    </recommendedName>
    <alternativeName>
        <fullName evidence="5 7">Lipid IV(A) 3-deoxy-D-manno-octulosonic acid transferase</fullName>
    </alternativeName>
</protein>
<keyword evidence="10" id="KW-1185">Reference proteome</keyword>
<feature type="domain" description="3-deoxy-D-manno-octulosonic-acid transferase N-terminal" evidence="8">
    <location>
        <begin position="3"/>
        <end position="176"/>
    </location>
</feature>
<comment type="catalytic activity">
    <reaction evidence="6 7">
        <text>lipid IVA (E. coli) + CMP-3-deoxy-beta-D-manno-octulosonate = alpha-Kdo-(2-&gt;6)-lipid IVA (E. coli) + CMP + H(+)</text>
        <dbReference type="Rhea" id="RHEA:28066"/>
        <dbReference type="ChEBI" id="CHEBI:15378"/>
        <dbReference type="ChEBI" id="CHEBI:58603"/>
        <dbReference type="ChEBI" id="CHEBI:60364"/>
        <dbReference type="ChEBI" id="CHEBI:60377"/>
        <dbReference type="ChEBI" id="CHEBI:85987"/>
        <dbReference type="EC" id="2.4.99.12"/>
    </reaction>
</comment>
<comment type="caution">
    <text evidence="9">The sequence shown here is derived from an EMBL/GenBank/DDBJ whole genome shotgun (WGS) entry which is preliminary data.</text>
</comment>
<dbReference type="SUPFAM" id="SSF53756">
    <property type="entry name" value="UDP-Glycosyltransferase/glycogen phosphorylase"/>
    <property type="match status" value="1"/>
</dbReference>
<dbReference type="GO" id="GO:0016740">
    <property type="term" value="F:transferase activity"/>
    <property type="evidence" value="ECO:0007669"/>
    <property type="project" value="UniProtKB-KW"/>
</dbReference>
<keyword evidence="7" id="KW-0448">Lipopolysaccharide biosynthesis</keyword>
<keyword evidence="4 7" id="KW-0808">Transferase</keyword>
<evidence type="ECO:0000256" key="4">
    <source>
        <dbReference type="ARBA" id="ARBA00022679"/>
    </source>
</evidence>
<keyword evidence="7" id="KW-1003">Cell membrane</keyword>
<organism evidence="9 10">
    <name type="scientific">Candidatus Brocadia sinica JPN1</name>
    <dbReference type="NCBI Taxonomy" id="1197129"/>
    <lineage>
        <taxon>Bacteria</taxon>
        <taxon>Pseudomonadati</taxon>
        <taxon>Planctomycetota</taxon>
        <taxon>Candidatus Brocadiia</taxon>
        <taxon>Candidatus Brocadiales</taxon>
        <taxon>Candidatus Brocadiaceae</taxon>
        <taxon>Candidatus Brocadia</taxon>
    </lineage>
</organism>
<comment type="similarity">
    <text evidence="7">Belongs to the glycosyltransferase group 1 family.</text>
</comment>
<evidence type="ECO:0000256" key="2">
    <source>
        <dbReference type="ARBA" id="ARBA00012621"/>
    </source>
</evidence>
<evidence type="ECO:0000259" key="8">
    <source>
        <dbReference type="Pfam" id="PF04413"/>
    </source>
</evidence>
<evidence type="ECO:0000256" key="6">
    <source>
        <dbReference type="ARBA" id="ARBA00049183"/>
    </source>
</evidence>
<evidence type="ECO:0000313" key="10">
    <source>
        <dbReference type="Proteomes" id="UP000032309"/>
    </source>
</evidence>
<evidence type="ECO:0000256" key="7">
    <source>
        <dbReference type="RuleBase" id="RU365103"/>
    </source>
</evidence>
<dbReference type="EMBL" id="BAFN01000001">
    <property type="protein sequence ID" value="GAN34461.1"/>
    <property type="molecule type" value="Genomic_DNA"/>
</dbReference>
<dbReference type="EC" id="2.4.99.12" evidence="2 7"/>
<evidence type="ECO:0000256" key="3">
    <source>
        <dbReference type="ARBA" id="ARBA00019077"/>
    </source>
</evidence>
<dbReference type="InterPro" id="IPR007507">
    <property type="entry name" value="Glycos_transf_N"/>
</dbReference>
<comment type="function">
    <text evidence="7">Involved in lipopolysaccharide (LPS) biosynthesis. Catalyzes the transfer of 3-deoxy-D-manno-octulosonate (Kdo) residue(s) from CMP-Kdo to lipid IV(A), the tetraacyldisaccharide-1,4'-bisphosphate precursor of lipid A.</text>
</comment>
<proteinExistence type="inferred from homology"/>
<keyword evidence="7" id="KW-0472">Membrane</keyword>
<dbReference type="Gene3D" id="3.40.50.11720">
    <property type="entry name" value="3-Deoxy-D-manno-octulosonic-acid transferase, N-terminal domain"/>
    <property type="match status" value="1"/>
</dbReference>
<sequence length="401" mass="45405">MGWIETRERKKPCVWIHCASVGEVLTAKALVKSIEKEFNYLDIVVTTNTNTGLSVAKQCFHDKKTFYFPLDLSWVTEKVLSTIQPICVILIELEIWPNFLIATAKRHIPVVLLNARISEKSFKWYRMVRKLSKGFFESLATRDNAFCARTEADATRLMNLGISEIQILITGNMKFDNMVTDVPEDTKKRLMCLLEIDKDDKVVVCGSTHGGEERVILKIFKHLCTKIKKLRLILVPRHIERADTIGKLIESMGLRWIKKTALDKGNKIGESRYETVILVDTVGELLATYSIADCVFVGKSLVPLGGQNMMEPAGLAKPVIVGPHTFNFLEAVQLLREADAIKVVQDEPSLLKEMMYLLEHPDEAQEIGKRAQSVVIKQRGATDRNLKVLRKILLKERTVSV</sequence>
<comment type="subcellular location">
    <subcellularLocation>
        <location evidence="7">Cell membrane</location>
    </subcellularLocation>
</comment>
<dbReference type="PANTHER" id="PTHR42755">
    <property type="entry name" value="3-DEOXY-MANNO-OCTULOSONATE CYTIDYLYLTRANSFERASE"/>
    <property type="match status" value="1"/>
</dbReference>
<dbReference type="Pfam" id="PF04413">
    <property type="entry name" value="Glycos_transf_N"/>
    <property type="match status" value="1"/>
</dbReference>
<evidence type="ECO:0000256" key="1">
    <source>
        <dbReference type="ARBA" id="ARBA00004713"/>
    </source>
</evidence>
<evidence type="ECO:0000256" key="5">
    <source>
        <dbReference type="ARBA" id="ARBA00031445"/>
    </source>
</evidence>
<dbReference type="PANTHER" id="PTHR42755:SF1">
    <property type="entry name" value="3-DEOXY-D-MANNO-OCTULOSONIC ACID TRANSFERASE, MITOCHONDRIAL-RELATED"/>
    <property type="match status" value="1"/>
</dbReference>
<comment type="pathway">
    <text evidence="1 7">Bacterial outer membrane biogenesis; LPS core biosynthesis.</text>
</comment>
<dbReference type="Gene3D" id="3.40.50.2000">
    <property type="entry name" value="Glycogen Phosphorylase B"/>
    <property type="match status" value="1"/>
</dbReference>
<dbReference type="InterPro" id="IPR038107">
    <property type="entry name" value="Glycos_transf_N_sf"/>
</dbReference>
<name>A0ABQ0K0J7_9BACT</name>
<gene>
    <name evidence="9" type="ORF">BROSI_A2997</name>
</gene>
<dbReference type="Proteomes" id="UP000032309">
    <property type="component" value="Unassembled WGS sequence"/>
</dbReference>
<accession>A0ABQ0K0J7</accession>
<reference evidence="10" key="1">
    <citation type="journal article" date="2015" name="Genome Announc.">
        <title>Draft Genome Sequence of an Anaerobic Ammonium-Oxidizing Bacterium, "Candidatus Brocadia sinica".</title>
        <authorList>
            <person name="Oshiki M."/>
            <person name="Shinyako-Hata K."/>
            <person name="Satoh H."/>
            <person name="Okabe S."/>
        </authorList>
    </citation>
    <scope>NUCLEOTIDE SEQUENCE [LARGE SCALE GENOMIC DNA]</scope>
    <source>
        <strain evidence="10">JPN1</strain>
    </source>
</reference>